<dbReference type="HAMAP" id="MF_01265">
    <property type="entry name" value="NadX"/>
    <property type="match status" value="1"/>
</dbReference>
<dbReference type="InterPro" id="IPR011182">
    <property type="entry name" value="L-Asp_DH"/>
</dbReference>
<evidence type="ECO:0000313" key="9">
    <source>
        <dbReference type="EMBL" id="GEC12077.1"/>
    </source>
</evidence>
<dbReference type="InterPro" id="IPR005106">
    <property type="entry name" value="Asp/hSer_DH_NAD-bd"/>
</dbReference>
<evidence type="ECO:0000256" key="6">
    <source>
        <dbReference type="HAMAP-Rule" id="MF_01265"/>
    </source>
</evidence>
<protein>
    <recommendedName>
        <fullName evidence="6">L-aspartate dehydrogenase</fullName>
        <ecNumber evidence="6">1.4.1.21</ecNumber>
    </recommendedName>
</protein>
<dbReference type="Gene3D" id="3.40.50.720">
    <property type="entry name" value="NAD(P)-binding Rossmann-like Domain"/>
    <property type="match status" value="1"/>
</dbReference>
<organism evidence="9 10">
    <name type="scientific">Glutamicibacter nicotianae</name>
    <name type="common">Arthrobacter nicotianae</name>
    <dbReference type="NCBI Taxonomy" id="37929"/>
    <lineage>
        <taxon>Bacteria</taxon>
        <taxon>Bacillati</taxon>
        <taxon>Actinomycetota</taxon>
        <taxon>Actinomycetes</taxon>
        <taxon>Micrococcales</taxon>
        <taxon>Micrococcaceae</taxon>
        <taxon>Glutamicibacter</taxon>
    </lineage>
</organism>
<dbReference type="EMBL" id="BJNE01000004">
    <property type="protein sequence ID" value="GEC12077.1"/>
    <property type="molecule type" value="Genomic_DNA"/>
</dbReference>
<keyword evidence="4 6" id="KW-0560">Oxidoreductase</keyword>
<dbReference type="InterPro" id="IPR036291">
    <property type="entry name" value="NAD(P)-bd_dom_sf"/>
</dbReference>
<proteinExistence type="inferred from homology"/>
<evidence type="ECO:0000259" key="7">
    <source>
        <dbReference type="Pfam" id="PF01958"/>
    </source>
</evidence>
<feature type="binding site" evidence="6">
    <location>
        <position position="118"/>
    </location>
    <ligand>
        <name>NAD(+)</name>
        <dbReference type="ChEBI" id="CHEBI:57540"/>
    </ligand>
</feature>
<comment type="catalytic activity">
    <reaction evidence="6">
        <text>L-aspartate + NAD(+) + H2O = oxaloacetate + NH4(+) + NADH + H(+)</text>
        <dbReference type="Rhea" id="RHEA:11788"/>
        <dbReference type="ChEBI" id="CHEBI:15377"/>
        <dbReference type="ChEBI" id="CHEBI:15378"/>
        <dbReference type="ChEBI" id="CHEBI:16452"/>
        <dbReference type="ChEBI" id="CHEBI:28938"/>
        <dbReference type="ChEBI" id="CHEBI:29991"/>
        <dbReference type="ChEBI" id="CHEBI:57540"/>
        <dbReference type="ChEBI" id="CHEBI:57945"/>
        <dbReference type="EC" id="1.4.1.21"/>
    </reaction>
</comment>
<evidence type="ECO:0000256" key="4">
    <source>
        <dbReference type="ARBA" id="ARBA00023002"/>
    </source>
</evidence>
<name>A0ABQ0RJT2_GLUNI</name>
<accession>A0ABQ0RJT2</accession>
<evidence type="ECO:0000256" key="3">
    <source>
        <dbReference type="ARBA" id="ARBA00022857"/>
    </source>
</evidence>
<dbReference type="SUPFAM" id="SSF51735">
    <property type="entry name" value="NAD(P)-binding Rossmann-fold domains"/>
    <property type="match status" value="1"/>
</dbReference>
<dbReference type="Pfam" id="PF03447">
    <property type="entry name" value="NAD_binding_3"/>
    <property type="match status" value="1"/>
</dbReference>
<dbReference type="Proteomes" id="UP000316242">
    <property type="component" value="Unassembled WGS sequence"/>
</dbReference>
<dbReference type="SUPFAM" id="SSF55347">
    <property type="entry name" value="Glyceraldehyde-3-phosphate dehydrogenase-like, C-terminal domain"/>
    <property type="match status" value="1"/>
</dbReference>
<dbReference type="InterPro" id="IPR020626">
    <property type="entry name" value="Asp_DH_prok"/>
</dbReference>
<comment type="function">
    <text evidence="6">Specifically catalyzes the NAD or NADP-dependent dehydrogenation of L-aspartate to iminoaspartate.</text>
</comment>
<evidence type="ECO:0000256" key="2">
    <source>
        <dbReference type="ARBA" id="ARBA00022642"/>
    </source>
</evidence>
<comment type="pathway">
    <text evidence="6">Cofactor biosynthesis; NAD(+) biosynthesis; iminoaspartate from L-aspartate (dehydrogenase route): step 1/1.</text>
</comment>
<dbReference type="PIRSF" id="PIRSF005227">
    <property type="entry name" value="Asp_dh_NAD_syn"/>
    <property type="match status" value="1"/>
</dbReference>
<keyword evidence="5 6" id="KW-0520">NAD</keyword>
<gene>
    <name evidence="6 9" type="primary">nadX</name>
    <name evidence="9" type="ORF">ANI01nite_12800</name>
</gene>
<evidence type="ECO:0000259" key="8">
    <source>
        <dbReference type="Pfam" id="PF03447"/>
    </source>
</evidence>
<comment type="miscellaneous">
    <text evidence="6">The iminoaspartate product is unstable in aqueous solution and can decompose to oxaloacetate and ammonia.</text>
</comment>
<reference evidence="9 10" key="1">
    <citation type="submission" date="2019-06" db="EMBL/GenBank/DDBJ databases">
        <title>Whole genome shotgun sequence of Glutamicibacter nicotianae NBRC 14234.</title>
        <authorList>
            <person name="Hosoyama A."/>
            <person name="Uohara A."/>
            <person name="Ohji S."/>
            <person name="Ichikawa N."/>
        </authorList>
    </citation>
    <scope>NUCLEOTIDE SEQUENCE [LARGE SCALE GENOMIC DNA]</scope>
    <source>
        <strain evidence="9 10">NBRC 14234</strain>
    </source>
</reference>
<comment type="catalytic activity">
    <reaction evidence="6">
        <text>L-aspartate + NADP(+) + H2O = oxaloacetate + NH4(+) + NADPH + H(+)</text>
        <dbReference type="Rhea" id="RHEA:11784"/>
        <dbReference type="ChEBI" id="CHEBI:15377"/>
        <dbReference type="ChEBI" id="CHEBI:15378"/>
        <dbReference type="ChEBI" id="CHEBI:16452"/>
        <dbReference type="ChEBI" id="CHEBI:28938"/>
        <dbReference type="ChEBI" id="CHEBI:29991"/>
        <dbReference type="ChEBI" id="CHEBI:57783"/>
        <dbReference type="ChEBI" id="CHEBI:58349"/>
        <dbReference type="EC" id="1.4.1.21"/>
    </reaction>
</comment>
<keyword evidence="2 6" id="KW-0662">Pyridine nucleotide biosynthesis</keyword>
<dbReference type="PANTHER" id="PTHR31873:SF6">
    <property type="entry name" value="ASPARTATE DEHYDROGENASE DOMAIN-CONTAINING PROTEIN"/>
    <property type="match status" value="1"/>
</dbReference>
<evidence type="ECO:0000256" key="5">
    <source>
        <dbReference type="ARBA" id="ARBA00023027"/>
    </source>
</evidence>
<dbReference type="RefSeq" id="WP_073707413.1">
    <property type="nucleotide sequence ID" value="NZ_BAAAWM010000001.1"/>
</dbReference>
<evidence type="ECO:0000313" key="10">
    <source>
        <dbReference type="Proteomes" id="UP000316242"/>
    </source>
</evidence>
<dbReference type="PANTHER" id="PTHR31873">
    <property type="entry name" value="L-ASPARTATE DEHYDROGENASE-RELATED"/>
    <property type="match status" value="1"/>
</dbReference>
<feature type="binding site" evidence="6">
    <location>
        <position position="187"/>
    </location>
    <ligand>
        <name>NAD(+)</name>
        <dbReference type="ChEBI" id="CHEBI:57540"/>
    </ligand>
</feature>
<dbReference type="Gene3D" id="3.30.360.10">
    <property type="entry name" value="Dihydrodipicolinate Reductase, domain 2"/>
    <property type="match status" value="1"/>
</dbReference>
<sequence length="263" mass="27541">MAAGSMYRVGVMGYGAIGSVVADQLAAGSVAGAQLEGVILRRHQPGLEHEQLNLQQALERCDLVVECAGQHAVREHAVRILEAGVDLLASSMGALADPDLAASVQAAGPGRLISTAGAIGGLDLFGAAARMGGIEQVLVTTRKLPATLVQPWMDARRRRELEQASGPVEVFNGPAAVAARDFQKSLNVAAAVALTVGDWDAVQVRLLADPAAELTEHLIEAHGPAGEYSFSVKNYPSPRNPRTSGIVPWALLHSIQQAADARR</sequence>
<feature type="domain" description="Aspartate dehydrogenase" evidence="7">
    <location>
        <begin position="166"/>
        <end position="251"/>
    </location>
</feature>
<comment type="similarity">
    <text evidence="1 6">Belongs to the L-aspartate dehydrogenase family.</text>
</comment>
<evidence type="ECO:0000256" key="1">
    <source>
        <dbReference type="ARBA" id="ARBA00008331"/>
    </source>
</evidence>
<dbReference type="EC" id="1.4.1.21" evidence="6"/>
<dbReference type="InterPro" id="IPR002811">
    <property type="entry name" value="Asp_DH"/>
</dbReference>
<keyword evidence="10" id="KW-1185">Reference proteome</keyword>
<keyword evidence="3 6" id="KW-0521">NADP</keyword>
<comment type="caution">
    <text evidence="9">The sequence shown here is derived from an EMBL/GenBank/DDBJ whole genome shotgun (WGS) entry which is preliminary data.</text>
</comment>
<dbReference type="Pfam" id="PF01958">
    <property type="entry name" value="Asp_DH_C"/>
    <property type="match status" value="1"/>
</dbReference>
<feature type="domain" description="Aspartate/homoserine dehydrogenase NAD-binding" evidence="8">
    <location>
        <begin position="13"/>
        <end position="103"/>
    </location>
</feature>
<feature type="active site" evidence="6">
    <location>
        <position position="217"/>
    </location>
</feature>